<sequence>TKTGDKGFSSTFTGERRPKEDHIFEALGTTDELSSAVGWVISSRPERWSVLDNLLLTVFPRGQSSAVQPVLELESWIDSYTAELPPLTTLHHDALSVPQCLFTVGDHYTVREINAFCFVVLLEEKITVWREKQCYALHVPGCVVERAERWQCLTTHTHTHTPAHHTHNCSRYTSLCLSQISKP</sequence>
<dbReference type="Pfam" id="PF01923">
    <property type="entry name" value="Cob_adeno_trans"/>
    <property type="match status" value="1"/>
</dbReference>
<dbReference type="InParanoid" id="A0A3B1ISB2"/>
<keyword evidence="3 4" id="KW-0067">ATP-binding</keyword>
<proteinExistence type="inferred from homology"/>
<comment type="similarity">
    <text evidence="4">Belongs to the Cob(I)alamin adenosyltransferase family.</text>
</comment>
<evidence type="ECO:0000313" key="6">
    <source>
        <dbReference type="Ensembl" id="ENSAMXP00000032872.1"/>
    </source>
</evidence>
<dbReference type="PANTHER" id="PTHR12213">
    <property type="entry name" value="CORRINOID ADENOSYLTRANSFERASE"/>
    <property type="match status" value="1"/>
</dbReference>
<reference evidence="6" key="3">
    <citation type="submission" date="2025-08" db="UniProtKB">
        <authorList>
            <consortium name="Ensembl"/>
        </authorList>
    </citation>
    <scope>IDENTIFICATION</scope>
</reference>
<dbReference type="AlphaFoldDB" id="A0A3B1ISB2"/>
<dbReference type="InterPro" id="IPR036451">
    <property type="entry name" value="CblAdoTrfase-like_sf"/>
</dbReference>
<name>A0A3B1ISB2_ASTMX</name>
<evidence type="ECO:0000256" key="2">
    <source>
        <dbReference type="ARBA" id="ARBA00022741"/>
    </source>
</evidence>
<dbReference type="InterPro" id="IPR016030">
    <property type="entry name" value="CblAdoTrfase-like"/>
</dbReference>
<keyword evidence="2 4" id="KW-0547">Nucleotide-binding</keyword>
<dbReference type="Gene3D" id="1.20.1200.10">
    <property type="entry name" value="Cobalamin adenosyltransferase-like"/>
    <property type="match status" value="1"/>
</dbReference>
<feature type="domain" description="Cobalamin adenosyltransferase-like" evidence="5">
    <location>
        <begin position="1"/>
        <end position="95"/>
    </location>
</feature>
<dbReference type="InterPro" id="IPR029499">
    <property type="entry name" value="PduO-typ"/>
</dbReference>
<evidence type="ECO:0000256" key="1">
    <source>
        <dbReference type="ARBA" id="ARBA00022679"/>
    </source>
</evidence>
<dbReference type="Proteomes" id="UP000018467">
    <property type="component" value="Unassembled WGS sequence"/>
</dbReference>
<accession>A0A3B1ISB2</accession>
<dbReference type="Ensembl" id="ENSAMXT00000057266.1">
    <property type="protein sequence ID" value="ENSAMXP00000032872.1"/>
    <property type="gene ID" value="ENSAMXG00000039660.1"/>
</dbReference>
<keyword evidence="7" id="KW-1185">Reference proteome</keyword>
<evidence type="ECO:0000256" key="3">
    <source>
        <dbReference type="ARBA" id="ARBA00022840"/>
    </source>
</evidence>
<dbReference type="PANTHER" id="PTHR12213:SF0">
    <property type="entry name" value="CORRINOID ADENOSYLTRANSFERASE MMAB"/>
    <property type="match status" value="1"/>
</dbReference>
<evidence type="ECO:0000313" key="7">
    <source>
        <dbReference type="Proteomes" id="UP000018467"/>
    </source>
</evidence>
<reference evidence="7" key="1">
    <citation type="submission" date="2013-03" db="EMBL/GenBank/DDBJ databases">
        <authorList>
            <person name="Jeffery W."/>
            <person name="Warren W."/>
            <person name="Wilson R.K."/>
        </authorList>
    </citation>
    <scope>NUCLEOTIDE SEQUENCE</scope>
    <source>
        <strain evidence="7">female</strain>
    </source>
</reference>
<organism evidence="6 7">
    <name type="scientific">Astyanax mexicanus</name>
    <name type="common">Blind cave fish</name>
    <name type="synonym">Astyanax fasciatus mexicanus</name>
    <dbReference type="NCBI Taxonomy" id="7994"/>
    <lineage>
        <taxon>Eukaryota</taxon>
        <taxon>Metazoa</taxon>
        <taxon>Chordata</taxon>
        <taxon>Craniata</taxon>
        <taxon>Vertebrata</taxon>
        <taxon>Euteleostomi</taxon>
        <taxon>Actinopterygii</taxon>
        <taxon>Neopterygii</taxon>
        <taxon>Teleostei</taxon>
        <taxon>Ostariophysi</taxon>
        <taxon>Characiformes</taxon>
        <taxon>Characoidei</taxon>
        <taxon>Acestrorhamphidae</taxon>
        <taxon>Acestrorhamphinae</taxon>
        <taxon>Astyanax</taxon>
    </lineage>
</organism>
<evidence type="ECO:0000256" key="4">
    <source>
        <dbReference type="RuleBase" id="RU366026"/>
    </source>
</evidence>
<keyword evidence="1 4" id="KW-0808">Transferase</keyword>
<dbReference type="GO" id="GO:0005524">
    <property type="term" value="F:ATP binding"/>
    <property type="evidence" value="ECO:0007669"/>
    <property type="project" value="UniProtKB-UniRule"/>
</dbReference>
<reference evidence="6" key="4">
    <citation type="submission" date="2025-09" db="UniProtKB">
        <authorList>
            <consortium name="Ensembl"/>
        </authorList>
    </citation>
    <scope>IDENTIFICATION</scope>
</reference>
<dbReference type="STRING" id="7994.ENSAMXP00000032872"/>
<reference evidence="7" key="2">
    <citation type="journal article" date="2014" name="Nat. Commun.">
        <title>The cavefish genome reveals candidate genes for eye loss.</title>
        <authorList>
            <person name="McGaugh S.E."/>
            <person name="Gross J.B."/>
            <person name="Aken B."/>
            <person name="Blin M."/>
            <person name="Borowsky R."/>
            <person name="Chalopin D."/>
            <person name="Hinaux H."/>
            <person name="Jeffery W.R."/>
            <person name="Keene A."/>
            <person name="Ma L."/>
            <person name="Minx P."/>
            <person name="Murphy D."/>
            <person name="O'Quin K.E."/>
            <person name="Retaux S."/>
            <person name="Rohner N."/>
            <person name="Searle S.M."/>
            <person name="Stahl B.A."/>
            <person name="Tabin C."/>
            <person name="Volff J.N."/>
            <person name="Yoshizawa M."/>
            <person name="Warren W.C."/>
        </authorList>
    </citation>
    <scope>NUCLEOTIDE SEQUENCE [LARGE SCALE GENOMIC DNA]</scope>
    <source>
        <strain evidence="7">female</strain>
    </source>
</reference>
<evidence type="ECO:0000259" key="5">
    <source>
        <dbReference type="Pfam" id="PF01923"/>
    </source>
</evidence>
<dbReference type="GO" id="GO:0008817">
    <property type="term" value="F:corrinoid adenosyltransferase activity"/>
    <property type="evidence" value="ECO:0007669"/>
    <property type="project" value="TreeGrafter"/>
</dbReference>
<dbReference type="SUPFAM" id="SSF89028">
    <property type="entry name" value="Cobalamin adenosyltransferase-like"/>
    <property type="match status" value="1"/>
</dbReference>
<protein>
    <recommendedName>
        <fullName evidence="5">Cobalamin adenosyltransferase-like domain-containing protein</fullName>
    </recommendedName>
</protein>